<evidence type="ECO:0000313" key="1">
    <source>
        <dbReference type="EMBL" id="QMV29911.1"/>
    </source>
</evidence>
<dbReference type="KEGG" id="vg:62682430"/>
<dbReference type="RefSeq" id="YP_009999796.1">
    <property type="nucleotide sequence ID" value="NC_053009.1"/>
</dbReference>
<keyword evidence="2" id="KW-1185">Reference proteome</keyword>
<name>A0A7G5B0T8_9CAUD</name>
<protein>
    <submittedName>
        <fullName evidence="1">Uncharacterized protein</fullName>
    </submittedName>
</protein>
<dbReference type="EMBL" id="MT675124">
    <property type="protein sequence ID" value="QMV29911.1"/>
    <property type="molecule type" value="Genomic_DNA"/>
</dbReference>
<accession>A0A7G5B0T8</accession>
<dbReference type="GeneID" id="62682430"/>
<dbReference type="Proteomes" id="UP000515430">
    <property type="component" value="Segment"/>
</dbReference>
<proteinExistence type="predicted"/>
<evidence type="ECO:0000313" key="2">
    <source>
        <dbReference type="Proteomes" id="UP000515430"/>
    </source>
</evidence>
<reference evidence="2" key="1">
    <citation type="submission" date="2020-06" db="EMBL/GenBank/DDBJ databases">
        <title>Complete genome sequences of Providencia rettgeri bacteriophages PibeRecoleta, Stilesk and PatoteraRojo.</title>
        <authorList>
            <person name="Batinovic S."/>
            <person name="Chan H.T."/>
            <person name="Stiles J."/>
            <person name="Petrovski S."/>
        </authorList>
    </citation>
    <scope>NUCLEOTIDE SEQUENCE [LARGE SCALE GENOMIC DNA]</scope>
</reference>
<organism evidence="1 2">
    <name type="scientific">Providencia phage vB_PreS-PibeRecoleta</name>
    <dbReference type="NCBI Taxonomy" id="2761109"/>
    <lineage>
        <taxon>Viruses</taxon>
        <taxon>Duplodnaviria</taxon>
        <taxon>Heunggongvirae</taxon>
        <taxon>Uroviricota</taxon>
        <taxon>Caudoviricetes</taxon>
        <taxon>Casjensviridae</taxon>
        <taxon>Redjacvirus</taxon>
        <taxon>Redjacvirus piberecoleta</taxon>
    </lineage>
</organism>
<sequence length="114" mass="12835">MINTFTKVVNEEGAEIQVRDWATFNYMIGKTNVVLKVTTALGKNETCLVVTHAESGFKVCNLPWKDVALTRDSENKNNYKAAGRYAAAKKLKNTSETTYKEALERAWEKLKSLS</sequence>